<name>A0A2V3PRR7_9BACT</name>
<comment type="caution">
    <text evidence="1">The sequence shown here is derived from an EMBL/GenBank/DDBJ whole genome shotgun (WGS) entry which is preliminary data.</text>
</comment>
<gene>
    <name evidence="1" type="ORF">CLV62_10362</name>
</gene>
<keyword evidence="2" id="KW-1185">Reference proteome</keyword>
<dbReference type="RefSeq" id="WP_110309547.1">
    <property type="nucleotide sequence ID" value="NZ_QICL01000003.1"/>
</dbReference>
<accession>A0A2V3PRR7</accession>
<organism evidence="1 2">
    <name type="scientific">Dysgonomonas alginatilytica</name>
    <dbReference type="NCBI Taxonomy" id="1605892"/>
    <lineage>
        <taxon>Bacteria</taxon>
        <taxon>Pseudomonadati</taxon>
        <taxon>Bacteroidota</taxon>
        <taxon>Bacteroidia</taxon>
        <taxon>Bacteroidales</taxon>
        <taxon>Dysgonomonadaceae</taxon>
        <taxon>Dysgonomonas</taxon>
    </lineage>
</organism>
<dbReference type="EMBL" id="QICL01000003">
    <property type="protein sequence ID" value="PXV67389.1"/>
    <property type="molecule type" value="Genomic_DNA"/>
</dbReference>
<dbReference type="AlphaFoldDB" id="A0A2V3PRR7"/>
<evidence type="ECO:0000313" key="1">
    <source>
        <dbReference type="EMBL" id="PXV67389.1"/>
    </source>
</evidence>
<dbReference type="Proteomes" id="UP000247973">
    <property type="component" value="Unassembled WGS sequence"/>
</dbReference>
<sequence>MSSKFGYIKNWIEYIIQQRTNMFNFVVYEVEHINIKDSLRELFTTLEMAHIIVDDLFINVDSEFNSKEFKRIRLGKSVVANIDFNKRNGEFNYEELPDKYCFTMKNIALKEQIYR</sequence>
<reference evidence="1 2" key="1">
    <citation type="submission" date="2018-03" db="EMBL/GenBank/DDBJ databases">
        <title>Genomic Encyclopedia of Archaeal and Bacterial Type Strains, Phase II (KMG-II): from individual species to whole genera.</title>
        <authorList>
            <person name="Goeker M."/>
        </authorList>
    </citation>
    <scope>NUCLEOTIDE SEQUENCE [LARGE SCALE GENOMIC DNA]</scope>
    <source>
        <strain evidence="1 2">DSM 100214</strain>
    </source>
</reference>
<proteinExistence type="predicted"/>
<dbReference type="OrthoDB" id="1270539at2"/>
<protein>
    <submittedName>
        <fullName evidence="1">Uncharacterized protein</fullName>
    </submittedName>
</protein>
<evidence type="ECO:0000313" key="2">
    <source>
        <dbReference type="Proteomes" id="UP000247973"/>
    </source>
</evidence>